<name>G2DDL9_9GAMM</name>
<organism evidence="11 12">
    <name type="scientific">endosymbiont of Riftia pachyptila</name>
    <name type="common">vent Ph05</name>
    <dbReference type="NCBI Taxonomy" id="1048808"/>
    <lineage>
        <taxon>Bacteria</taxon>
        <taxon>Pseudomonadati</taxon>
        <taxon>Pseudomonadota</taxon>
        <taxon>Gammaproteobacteria</taxon>
        <taxon>sulfur-oxidizing symbionts</taxon>
    </lineage>
</organism>
<evidence type="ECO:0000313" key="12">
    <source>
        <dbReference type="Proteomes" id="UP000004491"/>
    </source>
</evidence>
<dbReference type="Pfam" id="PF21088">
    <property type="entry name" value="MS_channel_1st"/>
    <property type="match status" value="1"/>
</dbReference>
<dbReference type="SUPFAM" id="SSF50182">
    <property type="entry name" value="Sm-like ribonucleoproteins"/>
    <property type="match status" value="1"/>
</dbReference>
<keyword evidence="7" id="KW-0407">Ion channel</keyword>
<dbReference type="PATRIC" id="fig|1048808.3.peg.1704"/>
<keyword evidence="7" id="KW-0813">Transport</keyword>
<dbReference type="Pfam" id="PF21082">
    <property type="entry name" value="MS_channel_3rd"/>
    <property type="match status" value="1"/>
</dbReference>
<feature type="transmembrane region" description="Helical" evidence="7">
    <location>
        <begin position="73"/>
        <end position="93"/>
    </location>
</feature>
<comment type="subunit">
    <text evidence="7">Homoheptamer.</text>
</comment>
<sequence>MTVQRIAMESIEAKVLPLLAQFPDQPYLQSLLVVIVTLLLAKGISWILLGILKRLAGLTRAQFDDALVDALKTPLFYTILMTGFSIAVHLLPLSEPSQHLTIALLQTIGIFVWMRFAISLSRSGLQALAADPHRFNYIQAQTLPLFENLMVLLIIAIALYLIFISWGIDMSAWLASAGIVGIAVGFAAKDTLANLFSGVLILADSPYKIGDYIVLDSGERGAVTHIGIRSTRMLTRDDVELTIPNSIMGNAKVINESGGPHPKYRIRVPVGAAYGSDVEQVRQLLTSIAEQDSLICSDPAPRVRFRALGGSSLDFELLCWVDEPRLRGQAVDRLLTAIYNGFNREGIEIPYSKQDLYIKETPPLERPE</sequence>
<feature type="transmembrane region" description="Helical" evidence="7">
    <location>
        <begin position="170"/>
        <end position="188"/>
    </location>
</feature>
<feature type="transmembrane region" description="Helical" evidence="7">
    <location>
        <begin position="145"/>
        <end position="164"/>
    </location>
</feature>
<evidence type="ECO:0000256" key="7">
    <source>
        <dbReference type="RuleBase" id="RU369025"/>
    </source>
</evidence>
<gene>
    <name evidence="11" type="ORF">Rifp1Sym_bo00240</name>
</gene>
<keyword evidence="6 7" id="KW-0472">Membrane</keyword>
<dbReference type="Pfam" id="PF00924">
    <property type="entry name" value="MS_channel_2nd"/>
    <property type="match status" value="1"/>
</dbReference>
<dbReference type="InterPro" id="IPR049278">
    <property type="entry name" value="MS_channel_C"/>
</dbReference>
<comment type="function">
    <text evidence="7">Mechanosensitive channel that participates in the regulation of osmotic pressure changes within the cell, opening in response to stretch forces in the membrane lipid bilayer, without the need for other proteins. Contributes to normal resistance to hypoosmotic shock. Forms an ion channel of 1.0 nanosiemens conductance with a slight preference for anions.</text>
</comment>
<evidence type="ECO:0000259" key="8">
    <source>
        <dbReference type="Pfam" id="PF00924"/>
    </source>
</evidence>
<dbReference type="InterPro" id="IPR049142">
    <property type="entry name" value="MS_channel_1st"/>
</dbReference>
<evidence type="ECO:0000313" key="11">
    <source>
        <dbReference type="EMBL" id="EGV51305.1"/>
    </source>
</evidence>
<reference evidence="11" key="1">
    <citation type="journal article" date="2011" name="ISME J.">
        <title>The endosymbionts of the deep-sea tubeworms Riftia pachyptila and Tevnia jerichonana share an identical physiology as revealed by proteogenomic analyses.</title>
        <authorList>
            <person name="Gardebrecht A."/>
            <person name="Markert S."/>
            <person name="Felbeck H."/>
            <person name="Thuermer A."/>
            <person name="Albrecht D."/>
            <person name="Wollherr A."/>
            <person name="Kabisch J."/>
            <person name="Lehmann R."/>
            <person name="Daniel R."/>
            <person name="Liesegang H."/>
            <person name="Hecker M."/>
            <person name="Sievert S.M."/>
            <person name="Schweder T."/>
        </authorList>
    </citation>
    <scope>NUCLEOTIDE SEQUENCE [LARGE SCALE GENOMIC DNA]</scope>
</reference>
<keyword evidence="7" id="KW-0997">Cell inner membrane</keyword>
<dbReference type="InterPro" id="IPR023408">
    <property type="entry name" value="MscS_beta-dom_sf"/>
</dbReference>
<dbReference type="PANTHER" id="PTHR30221">
    <property type="entry name" value="SMALL-CONDUCTANCE MECHANOSENSITIVE CHANNEL"/>
    <property type="match status" value="1"/>
</dbReference>
<dbReference type="AlphaFoldDB" id="G2DDL9"/>
<comment type="subcellular location">
    <subcellularLocation>
        <location evidence="7">Cell inner membrane</location>
        <topology evidence="7">Multi-pass membrane protein</topology>
    </subcellularLocation>
    <subcellularLocation>
        <location evidence="1">Cell membrane</location>
        <topology evidence="1">Multi-pass membrane protein</topology>
    </subcellularLocation>
</comment>
<evidence type="ECO:0000256" key="1">
    <source>
        <dbReference type="ARBA" id="ARBA00004651"/>
    </source>
</evidence>
<feature type="transmembrane region" description="Helical" evidence="7">
    <location>
        <begin position="99"/>
        <end position="118"/>
    </location>
</feature>
<evidence type="ECO:0000256" key="4">
    <source>
        <dbReference type="ARBA" id="ARBA00022692"/>
    </source>
</evidence>
<dbReference type="Gene3D" id="1.10.287.1260">
    <property type="match status" value="1"/>
</dbReference>
<dbReference type="SUPFAM" id="SSF82689">
    <property type="entry name" value="Mechanosensitive channel protein MscS (YggB), C-terminal domain"/>
    <property type="match status" value="1"/>
</dbReference>
<keyword evidence="7" id="KW-0406">Ion transport</keyword>
<dbReference type="GO" id="GO:0005886">
    <property type="term" value="C:plasma membrane"/>
    <property type="evidence" value="ECO:0007669"/>
    <property type="project" value="UniProtKB-SubCell"/>
</dbReference>
<evidence type="ECO:0000256" key="5">
    <source>
        <dbReference type="ARBA" id="ARBA00022989"/>
    </source>
</evidence>
<proteinExistence type="inferred from homology"/>
<comment type="caution">
    <text evidence="11">The sequence shown here is derived from an EMBL/GenBank/DDBJ whole genome shotgun (WGS) entry which is preliminary data.</text>
</comment>
<dbReference type="Gene3D" id="2.30.30.60">
    <property type="match status" value="1"/>
</dbReference>
<dbReference type="InterPro" id="IPR011066">
    <property type="entry name" value="MscS_channel_C_sf"/>
</dbReference>
<comment type="similarity">
    <text evidence="2 7">Belongs to the MscS (TC 1.A.23) family.</text>
</comment>
<keyword evidence="3" id="KW-1003">Cell membrane</keyword>
<evidence type="ECO:0000259" key="9">
    <source>
        <dbReference type="Pfam" id="PF21082"/>
    </source>
</evidence>
<keyword evidence="5 7" id="KW-1133">Transmembrane helix</keyword>
<dbReference type="InterPro" id="IPR011014">
    <property type="entry name" value="MscS_channel_TM-2"/>
</dbReference>
<keyword evidence="12" id="KW-1185">Reference proteome</keyword>
<dbReference type="Proteomes" id="UP000004491">
    <property type="component" value="Unassembled WGS sequence"/>
</dbReference>
<evidence type="ECO:0000256" key="6">
    <source>
        <dbReference type="ARBA" id="ARBA00023136"/>
    </source>
</evidence>
<dbReference type="InterPro" id="IPR045275">
    <property type="entry name" value="MscS_archaea/bacteria_type"/>
</dbReference>
<accession>G2DDL9</accession>
<dbReference type="InterPro" id="IPR006685">
    <property type="entry name" value="MscS_channel_2nd"/>
</dbReference>
<evidence type="ECO:0000256" key="2">
    <source>
        <dbReference type="ARBA" id="ARBA00008017"/>
    </source>
</evidence>
<feature type="domain" description="Mechanosensitive ion channel MscS" evidence="8">
    <location>
        <begin position="190"/>
        <end position="257"/>
    </location>
</feature>
<dbReference type="Gene3D" id="3.30.70.100">
    <property type="match status" value="1"/>
</dbReference>
<protein>
    <recommendedName>
        <fullName evidence="7">Small-conductance mechanosensitive channel</fullName>
    </recommendedName>
</protein>
<comment type="caution">
    <text evidence="7">Lacks conserved residue(s) required for the propagation of feature annotation.</text>
</comment>
<evidence type="ECO:0000259" key="10">
    <source>
        <dbReference type="Pfam" id="PF21088"/>
    </source>
</evidence>
<feature type="domain" description="Mechanosensitive ion channel transmembrane helices 2/3" evidence="10">
    <location>
        <begin position="151"/>
        <end position="189"/>
    </location>
</feature>
<dbReference type="PANTHER" id="PTHR30221:SF1">
    <property type="entry name" value="SMALL-CONDUCTANCE MECHANOSENSITIVE CHANNEL"/>
    <property type="match status" value="1"/>
</dbReference>
<evidence type="ECO:0000256" key="3">
    <source>
        <dbReference type="ARBA" id="ARBA00022475"/>
    </source>
</evidence>
<feature type="domain" description="Mechanosensitive ion channel MscS C-terminal" evidence="9">
    <location>
        <begin position="267"/>
        <end position="349"/>
    </location>
</feature>
<feature type="transmembrane region" description="Helical" evidence="7">
    <location>
        <begin position="27"/>
        <end position="52"/>
    </location>
</feature>
<dbReference type="InterPro" id="IPR010920">
    <property type="entry name" value="LSM_dom_sf"/>
</dbReference>
<dbReference type="EMBL" id="AFOC01000042">
    <property type="protein sequence ID" value="EGV51305.1"/>
    <property type="molecule type" value="Genomic_DNA"/>
</dbReference>
<dbReference type="SUPFAM" id="SSF82861">
    <property type="entry name" value="Mechanosensitive channel protein MscS (YggB), transmembrane region"/>
    <property type="match status" value="1"/>
</dbReference>
<keyword evidence="4 7" id="KW-0812">Transmembrane</keyword>
<dbReference type="GO" id="GO:0008381">
    <property type="term" value="F:mechanosensitive monoatomic ion channel activity"/>
    <property type="evidence" value="ECO:0007669"/>
    <property type="project" value="InterPro"/>
</dbReference>